<protein>
    <submittedName>
        <fullName evidence="2">Uncharacterized protein</fullName>
    </submittedName>
</protein>
<feature type="transmembrane region" description="Helical" evidence="1">
    <location>
        <begin position="63"/>
        <end position="82"/>
    </location>
</feature>
<keyword evidence="1" id="KW-0472">Membrane</keyword>
<feature type="transmembrane region" description="Helical" evidence="1">
    <location>
        <begin position="7"/>
        <end position="26"/>
    </location>
</feature>
<organism evidence="2 3">
    <name type="scientific">Hymenobacter cyanobacteriorum</name>
    <dbReference type="NCBI Taxonomy" id="2926463"/>
    <lineage>
        <taxon>Bacteria</taxon>
        <taxon>Pseudomonadati</taxon>
        <taxon>Bacteroidota</taxon>
        <taxon>Cytophagia</taxon>
        <taxon>Cytophagales</taxon>
        <taxon>Hymenobacteraceae</taxon>
        <taxon>Hymenobacter</taxon>
    </lineage>
</organism>
<sequence length="132" mass="14886">MRTNNKGFWLLVLAAICLLLTSWLPAHHKLWFVSETGNVGHNQTFNLVLVILLFAKWQPVRKLIMLLSGLQLLASVFIVWWSWKMGEQYASAPYLGYSLTTVLHLVVLKVLNDSAAVREFLEVGAGPAPARR</sequence>
<dbReference type="EMBL" id="JALBGC010000005">
    <property type="protein sequence ID" value="MCI1189454.1"/>
    <property type="molecule type" value="Genomic_DNA"/>
</dbReference>
<keyword evidence="3" id="KW-1185">Reference proteome</keyword>
<evidence type="ECO:0000313" key="2">
    <source>
        <dbReference type="EMBL" id="MCI1189454.1"/>
    </source>
</evidence>
<evidence type="ECO:0000313" key="3">
    <source>
        <dbReference type="Proteomes" id="UP001139193"/>
    </source>
</evidence>
<feature type="transmembrane region" description="Helical" evidence="1">
    <location>
        <begin position="94"/>
        <end position="111"/>
    </location>
</feature>
<dbReference type="Proteomes" id="UP001139193">
    <property type="component" value="Unassembled WGS sequence"/>
</dbReference>
<name>A0A9X1VHU7_9BACT</name>
<feature type="transmembrane region" description="Helical" evidence="1">
    <location>
        <begin position="38"/>
        <end position="56"/>
    </location>
</feature>
<evidence type="ECO:0000256" key="1">
    <source>
        <dbReference type="SAM" id="Phobius"/>
    </source>
</evidence>
<dbReference type="AlphaFoldDB" id="A0A9X1VHU7"/>
<dbReference type="RefSeq" id="WP_241937680.1">
    <property type="nucleotide sequence ID" value="NZ_JALBGC010000005.1"/>
</dbReference>
<keyword evidence="1" id="KW-0812">Transmembrane</keyword>
<accession>A0A9X1VHU7</accession>
<keyword evidence="1" id="KW-1133">Transmembrane helix</keyword>
<proteinExistence type="predicted"/>
<comment type="caution">
    <text evidence="2">The sequence shown here is derived from an EMBL/GenBank/DDBJ whole genome shotgun (WGS) entry which is preliminary data.</text>
</comment>
<gene>
    <name evidence="2" type="ORF">MON38_18685</name>
</gene>
<reference evidence="2" key="1">
    <citation type="submission" date="2022-03" db="EMBL/GenBank/DDBJ databases">
        <title>Bacterial whole genome sequence for Hymenobacter sp. DH14.</title>
        <authorList>
            <person name="Le V."/>
        </authorList>
    </citation>
    <scope>NUCLEOTIDE SEQUENCE</scope>
    <source>
        <strain evidence="2">DH14</strain>
    </source>
</reference>